<dbReference type="InterPro" id="IPR014729">
    <property type="entry name" value="Rossmann-like_a/b/a_fold"/>
</dbReference>
<dbReference type="EMBL" id="BNEB01000002">
    <property type="protein sequence ID" value="GHI60878.1"/>
    <property type="molecule type" value="Genomic_DNA"/>
</dbReference>
<keyword evidence="3" id="KW-1185">Reference proteome</keyword>
<comment type="caution">
    <text evidence="2">The sequence shown here is derived from an EMBL/GenBank/DDBJ whole genome shotgun (WGS) entry which is preliminary data.</text>
</comment>
<evidence type="ECO:0000259" key="1">
    <source>
        <dbReference type="Pfam" id="PF00582"/>
    </source>
</evidence>
<sequence length="78" mass="7978">MVPAGPSARSGDSKHLTEVRAHITVGGAGPHLIDASRDAALMVVGRRIRRSATGTHIGPVTQALLHHAAAPVAVVPHV</sequence>
<evidence type="ECO:0000313" key="3">
    <source>
        <dbReference type="Proteomes" id="UP000649259"/>
    </source>
</evidence>
<name>A0ABQ3RYE2_9ACTN</name>
<gene>
    <name evidence="2" type="ORF">Saso_25280</name>
</gene>
<accession>A0ABQ3RYE2</accession>
<dbReference type="SUPFAM" id="SSF52402">
    <property type="entry name" value="Adenine nucleotide alpha hydrolases-like"/>
    <property type="match status" value="1"/>
</dbReference>
<proteinExistence type="predicted"/>
<organism evidence="2 3">
    <name type="scientific">Streptomyces asoensis</name>
    <dbReference type="NCBI Taxonomy" id="249586"/>
    <lineage>
        <taxon>Bacteria</taxon>
        <taxon>Bacillati</taxon>
        <taxon>Actinomycetota</taxon>
        <taxon>Actinomycetes</taxon>
        <taxon>Kitasatosporales</taxon>
        <taxon>Streptomycetaceae</taxon>
        <taxon>Streptomyces</taxon>
    </lineage>
</organism>
<dbReference type="Gene3D" id="3.40.50.620">
    <property type="entry name" value="HUPs"/>
    <property type="match status" value="1"/>
</dbReference>
<protein>
    <recommendedName>
        <fullName evidence="1">UspA domain-containing protein</fullName>
    </recommendedName>
</protein>
<feature type="domain" description="UspA" evidence="1">
    <location>
        <begin position="19"/>
        <end position="76"/>
    </location>
</feature>
<dbReference type="Pfam" id="PF00582">
    <property type="entry name" value="Usp"/>
    <property type="match status" value="1"/>
</dbReference>
<dbReference type="InterPro" id="IPR006016">
    <property type="entry name" value="UspA"/>
</dbReference>
<evidence type="ECO:0000313" key="2">
    <source>
        <dbReference type="EMBL" id="GHI60878.1"/>
    </source>
</evidence>
<dbReference type="Proteomes" id="UP000649259">
    <property type="component" value="Unassembled WGS sequence"/>
</dbReference>
<reference evidence="3" key="1">
    <citation type="submission" date="2023-07" db="EMBL/GenBank/DDBJ databases">
        <title>Whole genome shotgun sequence of Streptomyces cacaoi subsp. asoensis NBRC 13813.</title>
        <authorList>
            <person name="Komaki H."/>
            <person name="Tamura T."/>
        </authorList>
    </citation>
    <scope>NUCLEOTIDE SEQUENCE [LARGE SCALE GENOMIC DNA]</scope>
    <source>
        <strain evidence="3">NBRC 13813</strain>
    </source>
</reference>